<dbReference type="InterPro" id="IPR002347">
    <property type="entry name" value="SDR_fam"/>
</dbReference>
<dbReference type="PANTHER" id="PTHR42760">
    <property type="entry name" value="SHORT-CHAIN DEHYDROGENASES/REDUCTASES FAMILY MEMBER"/>
    <property type="match status" value="1"/>
</dbReference>
<dbReference type="PROSITE" id="PS00061">
    <property type="entry name" value="ADH_SHORT"/>
    <property type="match status" value="1"/>
</dbReference>
<dbReference type="Gene3D" id="3.40.50.720">
    <property type="entry name" value="NAD(P)-binding Rossmann-like Domain"/>
    <property type="match status" value="1"/>
</dbReference>
<name>A0A1B3ZIF8_9SPHN</name>
<comment type="similarity">
    <text evidence="1">Belongs to the short-chain dehydrogenases/reductases (SDR) family.</text>
</comment>
<dbReference type="SMART" id="SM00822">
    <property type="entry name" value="PKS_KR"/>
    <property type="match status" value="1"/>
</dbReference>
<dbReference type="FunFam" id="3.40.50.720:FF:000084">
    <property type="entry name" value="Short-chain dehydrogenase reductase"/>
    <property type="match status" value="1"/>
</dbReference>
<dbReference type="InterPro" id="IPR020904">
    <property type="entry name" value="Sc_DH/Rdtase_CS"/>
</dbReference>
<evidence type="ECO:0000256" key="1">
    <source>
        <dbReference type="ARBA" id="ARBA00006484"/>
    </source>
</evidence>
<dbReference type="InterPro" id="IPR036291">
    <property type="entry name" value="NAD(P)-bd_dom_sf"/>
</dbReference>
<dbReference type="OrthoDB" id="5457012at2"/>
<dbReference type="CDD" id="cd05233">
    <property type="entry name" value="SDR_c"/>
    <property type="match status" value="1"/>
</dbReference>
<protein>
    <submittedName>
        <fullName evidence="4">3-oxoacyl-ACP reductase</fullName>
    </submittedName>
</protein>
<dbReference type="PRINTS" id="PR00081">
    <property type="entry name" value="GDHRDH"/>
</dbReference>
<gene>
    <name evidence="4" type="ORF">AWL63_23920</name>
</gene>
<dbReference type="InterPro" id="IPR057326">
    <property type="entry name" value="KR_dom"/>
</dbReference>
<reference evidence="4 5" key="1">
    <citation type="submission" date="2016-01" db="EMBL/GenBank/DDBJ databases">
        <title>Complete genome and mega plasmid sequence of Sphingomonas panacis DCY99 elicits systemic resistance in rice to Xanthomonas oryzae.</title>
        <authorList>
            <person name="Kim Y.J."/>
            <person name="Yang D.C."/>
            <person name="Sing P."/>
        </authorList>
    </citation>
    <scope>NUCLEOTIDE SEQUENCE [LARGE SCALE GENOMIC DNA]</scope>
    <source>
        <strain evidence="4 5">DCY99</strain>
        <plasmid evidence="5">Plasmid</plasmid>
    </source>
</reference>
<dbReference type="PANTHER" id="PTHR42760:SF115">
    <property type="entry name" value="3-OXOACYL-[ACYL-CARRIER-PROTEIN] REDUCTASE FABG"/>
    <property type="match status" value="1"/>
</dbReference>
<dbReference type="EMBL" id="CP014169">
    <property type="protein sequence ID" value="AOH87212.1"/>
    <property type="molecule type" value="Genomic_DNA"/>
</dbReference>
<dbReference type="RefSeq" id="WP_069207777.1">
    <property type="nucleotide sequence ID" value="NZ_CP014169.1"/>
</dbReference>
<dbReference type="GO" id="GO:0016616">
    <property type="term" value="F:oxidoreductase activity, acting on the CH-OH group of donors, NAD or NADP as acceptor"/>
    <property type="evidence" value="ECO:0007669"/>
    <property type="project" value="UniProtKB-ARBA"/>
</dbReference>
<dbReference type="NCBIfam" id="NF005559">
    <property type="entry name" value="PRK07231.1"/>
    <property type="match status" value="1"/>
</dbReference>
<evidence type="ECO:0000313" key="5">
    <source>
        <dbReference type="Proteomes" id="UP000094256"/>
    </source>
</evidence>
<dbReference type="KEGG" id="span:AWL63_23920"/>
<sequence length="266" mass="27505">MTRFQGKTAIVTGGGGGIGSAIVKLLAAEGATVFAADIKKAVLQHDAEGVTNYVCDVTSSDQVTAMVQAVVDAHGHIDMVFNNAGTGSIVEVTETTDEDWDRVLKVNLSAIMYACRAAVPHMRRQGGGAIVNTSSVSGLGGDYGFGSYSASKAAVINYTRTLALDHGRDNIRVNAFCPGFIPQTGLTLSVEGLPVRQQFNDIIPLGRGGTPEEMANVAAFLASDQASYVTGAILVADGGIMAHTGQPNVMAVMRELSARAPSSSAA</sequence>
<keyword evidence="2" id="KW-0560">Oxidoreductase</keyword>
<dbReference type="Pfam" id="PF13561">
    <property type="entry name" value="adh_short_C2"/>
    <property type="match status" value="1"/>
</dbReference>
<keyword evidence="4" id="KW-0614">Plasmid</keyword>
<dbReference type="PRINTS" id="PR00080">
    <property type="entry name" value="SDRFAMILY"/>
</dbReference>
<proteinExistence type="inferred from homology"/>
<feature type="domain" description="Ketoreductase" evidence="3">
    <location>
        <begin position="7"/>
        <end position="196"/>
    </location>
</feature>
<dbReference type="AlphaFoldDB" id="A0A1B3ZIF8"/>
<organism evidence="4 5">
    <name type="scientific">Sphingomonas panacis</name>
    <dbReference type="NCBI Taxonomy" id="1560345"/>
    <lineage>
        <taxon>Bacteria</taxon>
        <taxon>Pseudomonadati</taxon>
        <taxon>Pseudomonadota</taxon>
        <taxon>Alphaproteobacteria</taxon>
        <taxon>Sphingomonadales</taxon>
        <taxon>Sphingomonadaceae</taxon>
        <taxon>Sphingomonas</taxon>
    </lineage>
</organism>
<keyword evidence="5" id="KW-1185">Reference proteome</keyword>
<dbReference type="SUPFAM" id="SSF51735">
    <property type="entry name" value="NAD(P)-binding Rossmann-fold domains"/>
    <property type="match status" value="1"/>
</dbReference>
<evidence type="ECO:0000259" key="3">
    <source>
        <dbReference type="SMART" id="SM00822"/>
    </source>
</evidence>
<evidence type="ECO:0000256" key="2">
    <source>
        <dbReference type="ARBA" id="ARBA00023002"/>
    </source>
</evidence>
<dbReference type="Proteomes" id="UP000094256">
    <property type="component" value="Plasmid unnamed"/>
</dbReference>
<geneLocation type="plasmid" evidence="5"/>
<evidence type="ECO:0000313" key="4">
    <source>
        <dbReference type="EMBL" id="AOH87212.1"/>
    </source>
</evidence>
<accession>A0A1B3ZIF8</accession>